<dbReference type="PROSITE" id="PS51847">
    <property type="entry name" value="SMP"/>
    <property type="match status" value="1"/>
</dbReference>
<evidence type="ECO:0000313" key="12">
    <source>
        <dbReference type="EMBL" id="PWN19591.1"/>
    </source>
</evidence>
<feature type="region of interest" description="Disordered" evidence="9">
    <location>
        <begin position="648"/>
        <end position="722"/>
    </location>
</feature>
<feature type="compositionally biased region" description="Basic and acidic residues" evidence="9">
    <location>
        <begin position="1120"/>
        <end position="1140"/>
    </location>
</feature>
<dbReference type="STRING" id="1684307.A0A316U566"/>
<organism evidence="12 13">
    <name type="scientific">Pseudomicrostroma glucosiphilum</name>
    <dbReference type="NCBI Taxonomy" id="1684307"/>
    <lineage>
        <taxon>Eukaryota</taxon>
        <taxon>Fungi</taxon>
        <taxon>Dikarya</taxon>
        <taxon>Basidiomycota</taxon>
        <taxon>Ustilaginomycotina</taxon>
        <taxon>Exobasidiomycetes</taxon>
        <taxon>Microstromatales</taxon>
        <taxon>Microstromatales incertae sedis</taxon>
        <taxon>Pseudomicrostroma</taxon>
    </lineage>
</organism>
<feature type="compositionally biased region" description="Low complexity" evidence="9">
    <location>
        <begin position="838"/>
        <end position="849"/>
    </location>
</feature>
<dbReference type="GO" id="GO:0032865">
    <property type="term" value="C:ERMES complex"/>
    <property type="evidence" value="ECO:0007669"/>
    <property type="project" value="TreeGrafter"/>
</dbReference>
<keyword evidence="13" id="KW-1185">Reference proteome</keyword>
<keyword evidence="8 10" id="KW-0472">Membrane</keyword>
<feature type="compositionally biased region" description="Basic and acidic residues" evidence="9">
    <location>
        <begin position="867"/>
        <end position="876"/>
    </location>
</feature>
<feature type="compositionally biased region" description="Polar residues" evidence="9">
    <location>
        <begin position="882"/>
        <end position="903"/>
    </location>
</feature>
<evidence type="ECO:0000256" key="4">
    <source>
        <dbReference type="ARBA" id="ARBA00022824"/>
    </source>
</evidence>
<feature type="compositionally biased region" description="Low complexity" evidence="9">
    <location>
        <begin position="1420"/>
        <end position="1435"/>
    </location>
</feature>
<feature type="compositionally biased region" description="Low complexity" evidence="9">
    <location>
        <begin position="149"/>
        <end position="190"/>
    </location>
</feature>
<feature type="region of interest" description="Disordered" evidence="9">
    <location>
        <begin position="809"/>
        <end position="1285"/>
    </location>
</feature>
<gene>
    <name evidence="12" type="ORF">BCV69DRAFT_284222</name>
</gene>
<feature type="compositionally biased region" description="Low complexity" evidence="9">
    <location>
        <begin position="1148"/>
        <end position="1157"/>
    </location>
</feature>
<feature type="region of interest" description="Disordered" evidence="9">
    <location>
        <begin position="737"/>
        <end position="769"/>
    </location>
</feature>
<dbReference type="PANTHER" id="PTHR13466">
    <property type="entry name" value="TEX2 PROTEIN-RELATED"/>
    <property type="match status" value="1"/>
</dbReference>
<dbReference type="InterPro" id="IPR019411">
    <property type="entry name" value="MMM1_dom"/>
</dbReference>
<feature type="transmembrane region" description="Helical" evidence="10">
    <location>
        <begin position="7"/>
        <end position="31"/>
    </location>
</feature>
<dbReference type="GeneID" id="37014706"/>
<proteinExistence type="predicted"/>
<dbReference type="OrthoDB" id="26740at2759"/>
<evidence type="ECO:0000256" key="2">
    <source>
        <dbReference type="ARBA" id="ARBA00022448"/>
    </source>
</evidence>
<feature type="domain" description="SMP-LTD" evidence="11">
    <location>
        <begin position="430"/>
        <end position="621"/>
    </location>
</feature>
<feature type="region of interest" description="Disordered" evidence="9">
    <location>
        <begin position="1297"/>
        <end position="1546"/>
    </location>
</feature>
<feature type="compositionally biased region" description="Polar residues" evidence="9">
    <location>
        <begin position="1043"/>
        <end position="1068"/>
    </location>
</feature>
<comment type="subcellular location">
    <subcellularLocation>
        <location evidence="1">Endoplasmic reticulum membrane</location>
    </subcellularLocation>
</comment>
<evidence type="ECO:0000256" key="6">
    <source>
        <dbReference type="ARBA" id="ARBA00023055"/>
    </source>
</evidence>
<evidence type="ECO:0000256" key="7">
    <source>
        <dbReference type="ARBA" id="ARBA00023121"/>
    </source>
</evidence>
<feature type="compositionally biased region" description="Polar residues" evidence="9">
    <location>
        <begin position="919"/>
        <end position="938"/>
    </location>
</feature>
<evidence type="ECO:0000256" key="5">
    <source>
        <dbReference type="ARBA" id="ARBA00022989"/>
    </source>
</evidence>
<feature type="compositionally biased region" description="Low complexity" evidence="9">
    <location>
        <begin position="1311"/>
        <end position="1327"/>
    </location>
</feature>
<name>A0A316U566_9BASI</name>
<feature type="compositionally biased region" description="Low complexity" evidence="9">
    <location>
        <begin position="1470"/>
        <end position="1486"/>
    </location>
</feature>
<dbReference type="GO" id="GO:0005789">
    <property type="term" value="C:endoplasmic reticulum membrane"/>
    <property type="evidence" value="ECO:0007669"/>
    <property type="project" value="UniProtKB-SubCell"/>
</dbReference>
<feature type="region of interest" description="Disordered" evidence="9">
    <location>
        <begin position="300"/>
        <end position="327"/>
    </location>
</feature>
<feature type="compositionally biased region" description="Low complexity" evidence="9">
    <location>
        <begin position="981"/>
        <end position="1005"/>
    </location>
</feature>
<feature type="compositionally biased region" description="Basic and acidic residues" evidence="9">
    <location>
        <begin position="687"/>
        <end position="697"/>
    </location>
</feature>
<dbReference type="EMBL" id="KZ819331">
    <property type="protein sequence ID" value="PWN19591.1"/>
    <property type="molecule type" value="Genomic_DNA"/>
</dbReference>
<feature type="compositionally biased region" description="Polar residues" evidence="9">
    <location>
        <begin position="674"/>
        <end position="686"/>
    </location>
</feature>
<feature type="region of interest" description="Disordered" evidence="9">
    <location>
        <begin position="214"/>
        <end position="247"/>
    </location>
</feature>
<feature type="compositionally biased region" description="Polar residues" evidence="9">
    <location>
        <begin position="819"/>
        <end position="828"/>
    </location>
</feature>
<dbReference type="CDD" id="cd21675">
    <property type="entry name" value="SMP_TEX2"/>
    <property type="match status" value="1"/>
</dbReference>
<keyword evidence="7" id="KW-0446">Lipid-binding</keyword>
<dbReference type="Proteomes" id="UP000245942">
    <property type="component" value="Unassembled WGS sequence"/>
</dbReference>
<evidence type="ECO:0000313" key="13">
    <source>
        <dbReference type="Proteomes" id="UP000245942"/>
    </source>
</evidence>
<feature type="compositionally biased region" description="Low complexity" evidence="9">
    <location>
        <begin position="1196"/>
        <end position="1218"/>
    </location>
</feature>
<feature type="region of interest" description="Disordered" evidence="9">
    <location>
        <begin position="84"/>
        <end position="190"/>
    </location>
</feature>
<feature type="compositionally biased region" description="Basic and acidic residues" evidence="9">
    <location>
        <begin position="654"/>
        <end position="670"/>
    </location>
</feature>
<keyword evidence="5 10" id="KW-1133">Transmembrane helix</keyword>
<sequence>MPSLVSIFYYLLGGVTFLPLCLIVGFIYFHITAPIADEAERRLSPHPLHDGQDGSDISPEKKAAALDLAVRNAKAQQELDEALKNGEAGSALPTPARQTTIPGAAKRLGPSGSHVPKPHRSGWLVVRKQFEPTPPANKAHGREASPHHQSNNSASATSTSGQTDSQDATSTHTSSSSSSSGPKAASGSKPGYMSAMYRGIMDYRAGKADAKRLAGLSAQGTSQTDDEPAAATAKRSAGVPHPDSSVPPLSAPKDAYFCVLKAPILYLYSSQDVSNPTTECLAAIDLRGKRVSMYINQIGDVEGEPGDGQGASAGQEHSTSDDETADERVQPHFSTKAASMATTLRRIGTKDGELFQKRNAIRIVTPSTSPLQQWFVFLRSSTTLEDWYHALIHASLAPTDSSEPPVDPIGPVFDFEDMRGLLSSLDSLPDPIPLRWLNAMVGRIFYSVYRTAWIEDYVTRKLMKKISRVRTPGFLSDIRVKEVHLGNTPPAFSRPMLKSLTGEGEASMEVAMHYRGALRLTISTVLTISLGSRFKPYNVPLVLAVVVTSLEGNLLLQIKPPPSNRIWYGFTSLPKMQIDVEPVVSERKVQWSMVKRLIEGRIKELMMESMVVPNMDDIAFFDTRPNARRGGIWAEAAVRRQDGKVATSATQEVSKMRDGVEKVEAEKKVESASGITSAMKDSTSTEDQLRNRKKAAEDIAAPAKLDTSVKDEAPSQSASASSPAMAGLSALLARNNAQGVQTSSSSMSLPLSTSPTNNISSMETSRNPEKRAHWFRGQKPQSSLAWGSASVLPSADGSSISLPATLSADAESKDLPTPRLQSTASNTALARHAKNRRSVSSTLSAASSAGTDDIHAAMAESMDSSDDEGRRDREETPMPQREVTTTPQSMLSQTIEVSPTGAQQADYGEGETPRPSDAQLHQQRQASADRTPESTRSASPLPPPASTVDPFLEVPPLPAEPSTPQSLSPVGIPTLPPRTVSPDAVSIASASDASSVKSSAQSITAPTLPLRASQAYGPPPRRPAVPSRRPTEKTLSRAVSRESMGSETAPTSRSPSAQQASALWNQAKSRMADKEARQATATHAKDALKKGWANWSAKRQASGGSSISLQQQQEQQTAPVREEWDRLDRAATGRDERLHYTPDLAPRSSTSSAGSSTWQLGTSATDPASLGAGFGFEMSPHGSPEWQRAGDGYRLGSQTSTQAHSASSASLSGSNASYREYRAGRSRESSRASSPGKNGGPPAEVVSSTDTENGRPCAPSSSTSVRKTSAGVAHSGSPSQDSFAFLPPAAKPVTALANGTAPSELSSAGEAVAAPAPSMTPATPSKPHLVPEEAEATPRNEADTPRNVSTSSAATAAMSPTLSREKSRSGSSSSPSARIRSQPGHMTMMAVPGIQRKSGEPTSFSAPLPPPPPAREEGGKAAASGAGSRLSFSGLKLPNFVGGIAPGGTGMSTSGSARSVSSERHQEATPAQGSADASGAAPSAQAEEGHFTVGRQGFEPVTDAKETGKTIGGEFGGQEVQEEAASPSFVEVTTSQDEAVEERERQ</sequence>
<dbReference type="InterPro" id="IPR031468">
    <property type="entry name" value="SMP_LBD"/>
</dbReference>
<keyword evidence="2" id="KW-0813">Transport</keyword>
<feature type="compositionally biased region" description="Basic and acidic residues" evidence="9">
    <location>
        <begin position="1219"/>
        <end position="1230"/>
    </location>
</feature>
<evidence type="ECO:0000256" key="10">
    <source>
        <dbReference type="SAM" id="Phobius"/>
    </source>
</evidence>
<dbReference type="GO" id="GO:0015914">
    <property type="term" value="P:phospholipid transport"/>
    <property type="evidence" value="ECO:0007669"/>
    <property type="project" value="TreeGrafter"/>
</dbReference>
<keyword evidence="4" id="KW-0256">Endoplasmic reticulum</keyword>
<dbReference type="GO" id="GO:0008289">
    <property type="term" value="F:lipid binding"/>
    <property type="evidence" value="ECO:0007669"/>
    <property type="project" value="UniProtKB-KW"/>
</dbReference>
<accession>A0A316U566</accession>
<protein>
    <recommendedName>
        <fullName evidence="11">SMP-LTD domain-containing protein</fullName>
    </recommendedName>
</protein>
<evidence type="ECO:0000256" key="9">
    <source>
        <dbReference type="SAM" id="MobiDB-lite"/>
    </source>
</evidence>
<evidence type="ECO:0000256" key="1">
    <source>
        <dbReference type="ARBA" id="ARBA00004586"/>
    </source>
</evidence>
<feature type="compositionally biased region" description="Low complexity" evidence="9">
    <location>
        <begin position="742"/>
        <end position="756"/>
    </location>
</feature>
<dbReference type="Pfam" id="PF10296">
    <property type="entry name" value="MMM1"/>
    <property type="match status" value="1"/>
</dbReference>
<keyword evidence="3 10" id="KW-0812">Transmembrane</keyword>
<evidence type="ECO:0000256" key="3">
    <source>
        <dbReference type="ARBA" id="ARBA00022692"/>
    </source>
</evidence>
<feature type="compositionally biased region" description="Polar residues" evidence="9">
    <location>
        <begin position="1451"/>
        <end position="1460"/>
    </location>
</feature>
<evidence type="ECO:0000259" key="11">
    <source>
        <dbReference type="PROSITE" id="PS51847"/>
    </source>
</evidence>
<dbReference type="PANTHER" id="PTHR13466:SF19">
    <property type="entry name" value="NUCLEUS-VACUOLE JUNCTION PROTEIN 2"/>
    <property type="match status" value="1"/>
</dbReference>
<feature type="compositionally biased region" description="Low complexity" evidence="9">
    <location>
        <begin position="1349"/>
        <end position="1359"/>
    </location>
</feature>
<feature type="compositionally biased region" description="Basic and acidic residues" evidence="9">
    <location>
        <begin position="1070"/>
        <end position="1089"/>
    </location>
</feature>
<dbReference type="GO" id="GO:1990456">
    <property type="term" value="P:mitochondrion-endoplasmic reticulum membrane tethering"/>
    <property type="evidence" value="ECO:0007669"/>
    <property type="project" value="TreeGrafter"/>
</dbReference>
<feature type="compositionally biased region" description="Low complexity" evidence="9">
    <location>
        <begin position="1369"/>
        <end position="1381"/>
    </location>
</feature>
<feature type="compositionally biased region" description="Low complexity" evidence="9">
    <location>
        <begin position="1100"/>
        <end position="1116"/>
    </location>
</feature>
<reference evidence="12 13" key="1">
    <citation type="journal article" date="2018" name="Mol. Biol. Evol.">
        <title>Broad Genomic Sampling Reveals a Smut Pathogenic Ancestry of the Fungal Clade Ustilaginomycotina.</title>
        <authorList>
            <person name="Kijpornyongpan T."/>
            <person name="Mondo S.J."/>
            <person name="Barry K."/>
            <person name="Sandor L."/>
            <person name="Lee J."/>
            <person name="Lipzen A."/>
            <person name="Pangilinan J."/>
            <person name="LaButti K."/>
            <person name="Hainaut M."/>
            <person name="Henrissat B."/>
            <person name="Grigoriev I.V."/>
            <person name="Spatafora J.W."/>
            <person name="Aime M.C."/>
        </authorList>
    </citation>
    <scope>NUCLEOTIDE SEQUENCE [LARGE SCALE GENOMIC DNA]</scope>
    <source>
        <strain evidence="12 13">MCA 4718</strain>
    </source>
</reference>
<evidence type="ECO:0000256" key="8">
    <source>
        <dbReference type="ARBA" id="ARBA00023136"/>
    </source>
</evidence>
<keyword evidence="6" id="KW-0445">Lipid transport</keyword>
<dbReference type="RefSeq" id="XP_025346751.1">
    <property type="nucleotide sequence ID" value="XM_025492972.1"/>
</dbReference>